<dbReference type="PANTHER" id="PTHR37422:SF13">
    <property type="entry name" value="LIPOPOLYSACCHARIDE BIOSYNTHESIS PROTEIN PA4999-RELATED"/>
    <property type="match status" value="1"/>
</dbReference>
<dbReference type="Pfam" id="PF04932">
    <property type="entry name" value="Wzy_C"/>
    <property type="match status" value="1"/>
</dbReference>
<dbReference type="eggNOG" id="COG3307">
    <property type="taxonomic scope" value="Bacteria"/>
</dbReference>
<feature type="transmembrane region" description="Helical" evidence="5">
    <location>
        <begin position="107"/>
        <end position="125"/>
    </location>
</feature>
<dbReference type="Proteomes" id="UP000008639">
    <property type="component" value="Chromosome"/>
</dbReference>
<dbReference type="GO" id="GO:0016020">
    <property type="term" value="C:membrane"/>
    <property type="evidence" value="ECO:0007669"/>
    <property type="project" value="UniProtKB-SubCell"/>
</dbReference>
<feature type="transmembrane region" description="Helical" evidence="5">
    <location>
        <begin position="137"/>
        <end position="155"/>
    </location>
</feature>
<feature type="transmembrane region" description="Helical" evidence="5">
    <location>
        <begin position="221"/>
        <end position="236"/>
    </location>
</feature>
<evidence type="ECO:0000256" key="4">
    <source>
        <dbReference type="ARBA" id="ARBA00023136"/>
    </source>
</evidence>
<organism evidence="7 8">
    <name type="scientific">Pseudarthrobacter phenanthrenivorans (strain DSM 18606 / JCM 16027 / LMG 23796 / Sphe3)</name>
    <name type="common">Arthrobacter phenanthrenivorans</name>
    <dbReference type="NCBI Taxonomy" id="930171"/>
    <lineage>
        <taxon>Bacteria</taxon>
        <taxon>Bacillati</taxon>
        <taxon>Actinomycetota</taxon>
        <taxon>Actinomycetes</taxon>
        <taxon>Micrococcales</taxon>
        <taxon>Micrococcaceae</taxon>
        <taxon>Pseudarthrobacter</taxon>
    </lineage>
</organism>
<dbReference type="InterPro" id="IPR051533">
    <property type="entry name" value="WaaL-like"/>
</dbReference>
<reference evidence="7 8" key="1">
    <citation type="journal article" date="2011" name="Stand. Genomic Sci.">
        <title>Complete genome sequence of Arthrobacter phenanthrenivorans type strain (Sphe3).</title>
        <authorList>
            <person name="Kallimanis A."/>
            <person name="Labutti K.M."/>
            <person name="Lapidus A."/>
            <person name="Clum A."/>
            <person name="Lykidis A."/>
            <person name="Mavromatis K."/>
            <person name="Pagani I."/>
            <person name="Liolios K."/>
            <person name="Ivanova N."/>
            <person name="Goodwin L."/>
            <person name="Pitluck S."/>
            <person name="Chen A."/>
            <person name="Palaniappan K."/>
            <person name="Markowitz V."/>
            <person name="Bristow J."/>
            <person name="Velentzas A.D."/>
            <person name="Perisynakis A."/>
            <person name="Ouzounis C.C."/>
            <person name="Kyrpides N.C."/>
            <person name="Koukkou A.I."/>
            <person name="Drainas C."/>
        </authorList>
    </citation>
    <scope>NUCLEOTIDE SEQUENCE [LARGE SCALE GENOMIC DNA]</scope>
    <source>
        <strain evidence="8">DSM 18606 / JCM 16027 / LMG 23796 / Sphe3</strain>
    </source>
</reference>
<feature type="transmembrane region" description="Helical" evidence="5">
    <location>
        <begin position="406"/>
        <end position="426"/>
    </location>
</feature>
<dbReference type="InterPro" id="IPR007016">
    <property type="entry name" value="O-antigen_ligase-rel_domated"/>
</dbReference>
<feature type="domain" description="O-antigen ligase-related" evidence="6">
    <location>
        <begin position="229"/>
        <end position="357"/>
    </location>
</feature>
<dbReference type="KEGG" id="apn:Asphe3_39470"/>
<feature type="transmembrane region" description="Helical" evidence="5">
    <location>
        <begin position="265"/>
        <end position="285"/>
    </location>
</feature>
<feature type="transmembrane region" description="Helical" evidence="5">
    <location>
        <begin position="242"/>
        <end position="258"/>
    </location>
</feature>
<evidence type="ECO:0000259" key="6">
    <source>
        <dbReference type="Pfam" id="PF04932"/>
    </source>
</evidence>
<name>F0MA48_PSEPM</name>
<keyword evidence="4 5" id="KW-0472">Membrane</keyword>
<keyword evidence="2 5" id="KW-0812">Transmembrane</keyword>
<dbReference type="EMBL" id="CP002379">
    <property type="protein sequence ID" value="ADX75035.1"/>
    <property type="molecule type" value="Genomic_DNA"/>
</dbReference>
<evidence type="ECO:0000256" key="1">
    <source>
        <dbReference type="ARBA" id="ARBA00004141"/>
    </source>
</evidence>
<evidence type="ECO:0000313" key="8">
    <source>
        <dbReference type="Proteomes" id="UP000008639"/>
    </source>
</evidence>
<dbReference type="PANTHER" id="PTHR37422">
    <property type="entry name" value="TEICHURONIC ACID BIOSYNTHESIS PROTEIN TUAE"/>
    <property type="match status" value="1"/>
</dbReference>
<feature type="transmembrane region" description="Helical" evidence="5">
    <location>
        <begin position="12"/>
        <end position="31"/>
    </location>
</feature>
<evidence type="ECO:0000256" key="3">
    <source>
        <dbReference type="ARBA" id="ARBA00022989"/>
    </source>
</evidence>
<evidence type="ECO:0000256" key="2">
    <source>
        <dbReference type="ARBA" id="ARBA00022692"/>
    </source>
</evidence>
<dbReference type="AlphaFoldDB" id="F0MA48"/>
<keyword evidence="3 5" id="KW-1133">Transmembrane helix</keyword>
<dbReference type="HOGENOM" id="CLU_045372_0_0_11"/>
<evidence type="ECO:0000256" key="5">
    <source>
        <dbReference type="SAM" id="Phobius"/>
    </source>
</evidence>
<protein>
    <submittedName>
        <fullName evidence="7">O-Antigen Polymerase</fullName>
    </submittedName>
</protein>
<evidence type="ECO:0000313" key="7">
    <source>
        <dbReference type="EMBL" id="ADX75035.1"/>
    </source>
</evidence>
<gene>
    <name evidence="7" type="ordered locus">Asphe3_39470</name>
</gene>
<feature type="transmembrane region" description="Helical" evidence="5">
    <location>
        <begin position="193"/>
        <end position="214"/>
    </location>
</feature>
<proteinExistence type="predicted"/>
<feature type="transmembrane region" description="Helical" evidence="5">
    <location>
        <begin position="37"/>
        <end position="60"/>
    </location>
</feature>
<accession>F0MA48</accession>
<feature type="transmembrane region" description="Helical" evidence="5">
    <location>
        <begin position="350"/>
        <end position="370"/>
    </location>
</feature>
<comment type="subcellular location">
    <subcellularLocation>
        <location evidence="1">Membrane</location>
        <topology evidence="1">Multi-pass membrane protein</topology>
    </subcellularLocation>
</comment>
<sequence length="461" mass="48655" precursor="true">MALEVRGRPQVPLIVRAMAFCIFFFPSSMVFKPIGAAGTAPMILALLVFGLWLSSVLFGLHDPLSVKHPGRLAVGVLFLATSASYVALYAGITGGSTELARASADRWMLLLLASAGVVIVVGEVIRTMDDAMVFLRALLAGASFCSLVAVVQFTLQLNPMEWFRVAMPGFDYNGGDTPFQSRGALLRVAGSTFHSIELAVVSAMLLPLSIWRVIYDQRGHLIGRVLGPALLIFAIASTVSRSGILGLLAGLVIFIPFLPSIPRLWALLGAPVALAALFLGVPGLVSTLTGTVTTSSSDPSITTRTNNFPRVEAMVSERPWLGLGPGNYVADTAIHILDNQYLNAAVTQGIIGLVAIIIYLTLPGVSTVMAARATADPQLRSLAGAVGAGALVAAVCSLTFDSMSFPVFALTYPVLVGLGGAVWVMVKREKTADSLNELGFLRPVPDTGPGQPLRGDIPWTR</sequence>
<dbReference type="RefSeq" id="WP_013602914.1">
    <property type="nucleotide sequence ID" value="NC_015145.1"/>
</dbReference>
<dbReference type="STRING" id="930171.Asphe3_39470"/>
<feature type="transmembrane region" description="Helical" evidence="5">
    <location>
        <begin position="382"/>
        <end position="400"/>
    </location>
</feature>
<feature type="transmembrane region" description="Helical" evidence="5">
    <location>
        <begin position="72"/>
        <end position="92"/>
    </location>
</feature>